<feature type="transmembrane region" description="Helical" evidence="2">
    <location>
        <begin position="187"/>
        <end position="214"/>
    </location>
</feature>
<keyword evidence="2" id="KW-0812">Transmembrane</keyword>
<feature type="region of interest" description="Disordered" evidence="1">
    <location>
        <begin position="1"/>
        <end position="120"/>
    </location>
</feature>
<reference evidence="3 4" key="1">
    <citation type="submission" date="2015-07" db="EMBL/GenBank/DDBJ databases">
        <title>Comparative genomics of the Sigatoka disease complex on banana suggests a link between parallel evolutionary changes in Pseudocercospora fijiensis and Pseudocercospora eumusae and increased virulence on the banana host.</title>
        <authorList>
            <person name="Chang T.-C."/>
            <person name="Salvucci A."/>
            <person name="Crous P.W."/>
            <person name="Stergiopoulos I."/>
        </authorList>
    </citation>
    <scope>NUCLEOTIDE SEQUENCE [LARGE SCALE GENOMIC DNA]</scope>
    <source>
        <strain evidence="3 4">CBS 116634</strain>
    </source>
</reference>
<feature type="compositionally biased region" description="Polar residues" evidence="1">
    <location>
        <begin position="110"/>
        <end position="120"/>
    </location>
</feature>
<accession>A0A139IN00</accession>
<dbReference type="Proteomes" id="UP000073492">
    <property type="component" value="Unassembled WGS sequence"/>
</dbReference>
<keyword evidence="2" id="KW-0472">Membrane</keyword>
<sequence length="889" mass="97337">MSEQRGLLNDGSPLPACTATPSFATRHRPGYQRVASVSFNDTPDTRDITDPAEEIEPAPSGAGHNHGLGISSGSAAAPATPSRPGQSSLRRDSASNLKSTPEHGIPVYSPPSTGALTGSTRFDETFDTAYNPSRMYRESRASLNSANNAPSVYAKSDAGLLSVRSRYDDFAPHDNCQSTRKVKHGRFASWLSIGILFLAVFATVFSAAFLVIAIKGPKYGRAIRNGGPLSPSSAAFLTSLFAKMIELAYVTVVVAFVGQALARRAFKLERARGVTLAELNMRSWIMQPGVMITQWESVRYAGISILGLISFLAALMAILYTSAATALVQPQLVIPNFEHKVMSGLVKSQFANPLYIGKNCQTPVTDTLDPTYVHTTCLQIEHSAMAFVNYRTFLANWDDAVQVYGNSSNDLAKRPKGYALFNDNTTIIAPWIERTSTSNPQPNPGYLVNNITMAMPHVGVVQAAMDPINELVQPWEVEGASYNIRASVPSPVLNVLCATLTETQLEPFIYQNWNHAGCNTSTWIDWPTCLTYPNGSYPYLNTMDQGLYDVFRWGEKYGTARYPPVFARLPQDFNTVVNDTKGMEWGSTSIYLLGKSDTAGPVAGNYSLCEIKAGQTPHCYTTYNATSSGGEMEAVCESDDILQYNNSEPLALSGNATLSQDWVNIGSEWSRALSLNAGQFDGNASNARLLTQFILSNKHTGNLSAGLPSTAEALAVLAGNTLMQASQDAPFVMFWNYTNPTIDGSYQQFNASVRVQQYASGGKQDYQKPFYLVLTMVFLMNVFILGYFGLHRDWYTDFSDPIHLFSLAVNSPPSEALAGSCGCGPRGEQYKVSWKLHKDGEHFYMEGQEKAAEERVNVASARMSRRRFTQTFEMVGSPVNALKRFSHHL</sequence>
<dbReference type="AlphaFoldDB" id="A0A139IN00"/>
<feature type="transmembrane region" description="Helical" evidence="2">
    <location>
        <begin position="234"/>
        <end position="262"/>
    </location>
</feature>
<comment type="caution">
    <text evidence="3">The sequence shown here is derived from an EMBL/GenBank/DDBJ whole genome shotgun (WGS) entry which is preliminary data.</text>
</comment>
<gene>
    <name evidence="3" type="ORF">AC579_887</name>
</gene>
<evidence type="ECO:0000313" key="4">
    <source>
        <dbReference type="Proteomes" id="UP000073492"/>
    </source>
</evidence>
<organism evidence="3 4">
    <name type="scientific">Pseudocercospora musae</name>
    <dbReference type="NCBI Taxonomy" id="113226"/>
    <lineage>
        <taxon>Eukaryota</taxon>
        <taxon>Fungi</taxon>
        <taxon>Dikarya</taxon>
        <taxon>Ascomycota</taxon>
        <taxon>Pezizomycotina</taxon>
        <taxon>Dothideomycetes</taxon>
        <taxon>Dothideomycetidae</taxon>
        <taxon>Mycosphaerellales</taxon>
        <taxon>Mycosphaerellaceae</taxon>
        <taxon>Pseudocercospora</taxon>
    </lineage>
</organism>
<evidence type="ECO:0000256" key="2">
    <source>
        <dbReference type="SAM" id="Phobius"/>
    </source>
</evidence>
<dbReference type="OrthoDB" id="2141316at2759"/>
<feature type="transmembrane region" description="Helical" evidence="2">
    <location>
        <begin position="770"/>
        <end position="790"/>
    </location>
</feature>
<keyword evidence="4" id="KW-1185">Reference proteome</keyword>
<feature type="compositionally biased region" description="Low complexity" evidence="1">
    <location>
        <begin position="67"/>
        <end position="85"/>
    </location>
</feature>
<protein>
    <submittedName>
        <fullName evidence="3">Uncharacterized protein</fullName>
    </submittedName>
</protein>
<proteinExistence type="predicted"/>
<keyword evidence="2" id="KW-1133">Transmembrane helix</keyword>
<name>A0A139IN00_9PEZI</name>
<dbReference type="EMBL" id="LFZO01000043">
    <property type="protein sequence ID" value="KXT16187.1"/>
    <property type="molecule type" value="Genomic_DNA"/>
</dbReference>
<evidence type="ECO:0000256" key="1">
    <source>
        <dbReference type="SAM" id="MobiDB-lite"/>
    </source>
</evidence>
<feature type="transmembrane region" description="Helical" evidence="2">
    <location>
        <begin position="300"/>
        <end position="320"/>
    </location>
</feature>
<evidence type="ECO:0000313" key="3">
    <source>
        <dbReference type="EMBL" id="KXT16187.1"/>
    </source>
</evidence>